<keyword evidence="1" id="KW-0812">Transmembrane</keyword>
<feature type="transmembrane region" description="Helical" evidence="1">
    <location>
        <begin position="138"/>
        <end position="156"/>
    </location>
</feature>
<sequence>MTYKEQTTLKEESQSRIQTLSVVSMFSIVILFAIMILMNGRYISSDTAFVMTLVAMTFGIGVVLGLIEYKFMTPLKQFGIARAGWAASIAAIAFVARANAIDTVNGIFRVDAGALPMTVVAGSVIQIFAWGRWIFTGGFFISATMAVLMLFDKYFADDVPPYARTPTQIITVCTAISFALCTLFSQFQFHDPDKVKQRLYRIAHMTDFSGTFDCQGFDSQDFDALFIGPEQNHALFAPKLPEANLFAQGPSFLAPVTIPPKFAVVRCIRPDISPDTLLHPES</sequence>
<dbReference type="KEGG" id="pacp:FAZ97_15740"/>
<proteinExistence type="predicted"/>
<keyword evidence="3" id="KW-1185">Reference proteome</keyword>
<organism evidence="2 3">
    <name type="scientific">Paraburkholderia acidiphila</name>
    <dbReference type="NCBI Taxonomy" id="2571747"/>
    <lineage>
        <taxon>Bacteria</taxon>
        <taxon>Pseudomonadati</taxon>
        <taxon>Pseudomonadota</taxon>
        <taxon>Betaproteobacteria</taxon>
        <taxon>Burkholderiales</taxon>
        <taxon>Burkholderiaceae</taxon>
        <taxon>Paraburkholderia</taxon>
    </lineage>
</organism>
<dbReference type="RefSeq" id="WP_158759399.1">
    <property type="nucleotide sequence ID" value="NZ_CP046910.1"/>
</dbReference>
<dbReference type="EMBL" id="CP046910">
    <property type="protein sequence ID" value="QGZ56437.1"/>
    <property type="molecule type" value="Genomic_DNA"/>
</dbReference>
<feature type="transmembrane region" description="Helical" evidence="1">
    <location>
        <begin position="20"/>
        <end position="42"/>
    </location>
</feature>
<reference evidence="2 3" key="1">
    <citation type="submission" date="2019-12" db="EMBL/GenBank/DDBJ databases">
        <title>Paraburkholderia acidiphila 7Q-K02 sp. nov and Paraburkholderia acidisoli DHF22 sp. nov., two strains isolated from forest soil.</title>
        <authorList>
            <person name="Gao Z."/>
            <person name="Qiu L."/>
        </authorList>
    </citation>
    <scope>NUCLEOTIDE SEQUENCE [LARGE SCALE GENOMIC DNA]</scope>
    <source>
        <strain evidence="2 3">7Q-K02</strain>
    </source>
</reference>
<protein>
    <submittedName>
        <fullName evidence="2">Uncharacterized protein</fullName>
    </submittedName>
</protein>
<gene>
    <name evidence="2" type="ORF">FAZ97_15740</name>
</gene>
<evidence type="ECO:0000313" key="2">
    <source>
        <dbReference type="EMBL" id="QGZ56437.1"/>
    </source>
</evidence>
<dbReference type="AlphaFoldDB" id="A0A7Z2J978"/>
<evidence type="ECO:0000256" key="1">
    <source>
        <dbReference type="SAM" id="Phobius"/>
    </source>
</evidence>
<feature type="transmembrane region" description="Helical" evidence="1">
    <location>
        <begin position="48"/>
        <end position="67"/>
    </location>
</feature>
<keyword evidence="1" id="KW-1133">Transmembrane helix</keyword>
<dbReference type="OrthoDB" id="8777532at2"/>
<dbReference type="Proteomes" id="UP000434209">
    <property type="component" value="Chromosome 2"/>
</dbReference>
<name>A0A7Z2J978_9BURK</name>
<accession>A0A7Z2J978</accession>
<feature type="transmembrane region" description="Helical" evidence="1">
    <location>
        <begin position="79"/>
        <end position="100"/>
    </location>
</feature>
<feature type="transmembrane region" description="Helical" evidence="1">
    <location>
        <begin position="112"/>
        <end position="131"/>
    </location>
</feature>
<evidence type="ECO:0000313" key="3">
    <source>
        <dbReference type="Proteomes" id="UP000434209"/>
    </source>
</evidence>
<keyword evidence="1" id="KW-0472">Membrane</keyword>
<feature type="transmembrane region" description="Helical" evidence="1">
    <location>
        <begin position="168"/>
        <end position="189"/>
    </location>
</feature>